<dbReference type="PANTHER" id="PTHR23024">
    <property type="entry name" value="ARYLACETAMIDE DEACETYLASE"/>
    <property type="match status" value="1"/>
</dbReference>
<keyword evidence="3" id="KW-1185">Reference proteome</keyword>
<dbReference type="Gramene" id="ONIVA01G04010.1">
    <property type="protein sequence ID" value="ONIVA01G04010.1"/>
    <property type="gene ID" value="ONIVA01G04010"/>
</dbReference>
<protein>
    <recommendedName>
        <fullName evidence="1">Alpha/beta hydrolase fold-3 domain-containing protein</fullName>
    </recommendedName>
</protein>
<dbReference type="Gene3D" id="3.40.50.1820">
    <property type="entry name" value="alpha/beta hydrolase"/>
    <property type="match status" value="2"/>
</dbReference>
<feature type="domain" description="Alpha/beta hydrolase fold-3" evidence="1">
    <location>
        <begin position="469"/>
        <end position="695"/>
    </location>
</feature>
<dbReference type="InterPro" id="IPR029058">
    <property type="entry name" value="AB_hydrolase_fold"/>
</dbReference>
<dbReference type="OMA" id="CITAVQW"/>
<dbReference type="PANTHER" id="PTHR23024:SF224">
    <property type="entry name" value="OS01G0155000 PROTEIN"/>
    <property type="match status" value="1"/>
</dbReference>
<name>A0A0E0FGF4_ORYNI</name>
<dbReference type="Proteomes" id="UP000006591">
    <property type="component" value="Chromosome 1"/>
</dbReference>
<dbReference type="eggNOG" id="KOG1515">
    <property type="taxonomic scope" value="Eukaryota"/>
</dbReference>
<feature type="domain" description="Alpha/beta hydrolase fold-3" evidence="1">
    <location>
        <begin position="83"/>
        <end position="308"/>
    </location>
</feature>
<proteinExistence type="predicted"/>
<evidence type="ECO:0000313" key="3">
    <source>
        <dbReference type="Proteomes" id="UP000006591"/>
    </source>
</evidence>
<dbReference type="HOGENOM" id="CLU_026340_0_0_1"/>
<dbReference type="STRING" id="4536.A0A0E0FGF4"/>
<dbReference type="InterPro" id="IPR050466">
    <property type="entry name" value="Carboxylest/Gibb_receptor"/>
</dbReference>
<reference evidence="2" key="1">
    <citation type="submission" date="2015-04" db="UniProtKB">
        <authorList>
            <consortium name="EnsemblPlants"/>
        </authorList>
    </citation>
    <scope>IDENTIFICATION</scope>
    <source>
        <strain evidence="2">SL10</strain>
    </source>
</reference>
<dbReference type="InterPro" id="IPR013094">
    <property type="entry name" value="AB_hydrolase_3"/>
</dbReference>
<dbReference type="SUPFAM" id="SSF53474">
    <property type="entry name" value="alpha/beta-Hydrolases"/>
    <property type="match status" value="2"/>
</dbReference>
<dbReference type="EnsemblPlants" id="ONIVA01G04010.1">
    <property type="protein sequence ID" value="ONIVA01G04010.1"/>
    <property type="gene ID" value="ONIVA01G04010"/>
</dbReference>
<accession>A0A0E0FGF4</accession>
<dbReference type="Pfam" id="PF07859">
    <property type="entry name" value="Abhydrolase_3"/>
    <property type="match status" value="2"/>
</dbReference>
<evidence type="ECO:0000313" key="2">
    <source>
        <dbReference type="EnsemblPlants" id="ONIVA01G04010.1"/>
    </source>
</evidence>
<dbReference type="AlphaFoldDB" id="A0A0E0FGF4"/>
<dbReference type="GO" id="GO:0016787">
    <property type="term" value="F:hydrolase activity"/>
    <property type="evidence" value="ECO:0007669"/>
    <property type="project" value="InterPro"/>
</dbReference>
<sequence length="821" mass="87788">MSGHAAPAPHVVEDYRGVIQLLSDGTVVRSDAGAGAGALLPPEDFPDVPGVQWKDLVYDATHGLKLRVYRPPTAGDAERLPVLVCFHGGGYCLGTFEKPSFHCCCQRLASELRAVVLSADYRLGPEHRLPAAIDDGAAVLSWLRDQAMSGPGADSWLAESADFARVFVAGESAGGNMSHHVAVLIGSGQLTVDPLRVAGYMLLTPFFGGVERAPSEAEPPAGAFFTPDMSDKLWRLSLPEGATRDHPVANPFGPDSPSLAAVAFPPVLVVVAGRDILHDRTVHYAARLKEMEKPVELVTFEEEKHLFLSLQPWSEPANELIRVMKRFIHKDEVLLNDAMDRGPSIIAGWNEPTVHTEYVPRSRRHRLLCPFIRRGSESTYSLMSTMSGSGDNAAPHVVEDFYGVVKLLSDGSVVRGDESVLIPSDDVPGGVQWKDVVYDATHSLRVRVYTPRTAAAAAAGDDGGKLPVLVYFHGGGYCIGALDQSICHGFCLRAAYELPAVVLSVQYRLAPEHRLPAAIDDGAAFISWLRGQAALGAGADPWLAESADFARTFISGLSAGANLAHHVTARVASGQLAAVDPARFAGYVLVDPFLAGVERTAAEANPPADVSTLTVEMADQMWRMSLPVGATRDHPVANPFGPESPSLEAVALPAALVVASGGDVLYDRVVDYAARLKEMGKAVELAEFEGEQHGFSAAKPSSPATKEIIASCGNFQVSFLLTTVDFPSHVKKLALTFNFASSSSCCNGQSTVGATVGLRKRSLLWLEITYLESSFSTLSSTLPMLPTIRSLAKETGEELYDIITGLGKADFLSLGINQETM</sequence>
<reference evidence="2" key="2">
    <citation type="submission" date="2018-04" db="EMBL/GenBank/DDBJ databases">
        <title>OnivRS2 (Oryza nivara Reference Sequence Version 2).</title>
        <authorList>
            <person name="Zhang J."/>
            <person name="Kudrna D."/>
            <person name="Lee S."/>
            <person name="Talag J."/>
            <person name="Rajasekar S."/>
            <person name="Welchert J."/>
            <person name="Hsing Y.-I."/>
            <person name="Wing R.A."/>
        </authorList>
    </citation>
    <scope>NUCLEOTIDE SEQUENCE [LARGE SCALE GENOMIC DNA]</scope>
</reference>
<organism evidence="2">
    <name type="scientific">Oryza nivara</name>
    <name type="common">Indian wild rice</name>
    <name type="synonym">Oryza sativa f. spontanea</name>
    <dbReference type="NCBI Taxonomy" id="4536"/>
    <lineage>
        <taxon>Eukaryota</taxon>
        <taxon>Viridiplantae</taxon>
        <taxon>Streptophyta</taxon>
        <taxon>Embryophyta</taxon>
        <taxon>Tracheophyta</taxon>
        <taxon>Spermatophyta</taxon>
        <taxon>Magnoliopsida</taxon>
        <taxon>Liliopsida</taxon>
        <taxon>Poales</taxon>
        <taxon>Poaceae</taxon>
        <taxon>BOP clade</taxon>
        <taxon>Oryzoideae</taxon>
        <taxon>Oryzeae</taxon>
        <taxon>Oryzinae</taxon>
        <taxon>Oryza</taxon>
    </lineage>
</organism>
<evidence type="ECO:0000259" key="1">
    <source>
        <dbReference type="Pfam" id="PF07859"/>
    </source>
</evidence>